<evidence type="ECO:0000313" key="2">
    <source>
        <dbReference type="EMBL" id="MET4542551.1"/>
    </source>
</evidence>
<evidence type="ECO:0000259" key="1">
    <source>
        <dbReference type="Pfam" id="PF00144"/>
    </source>
</evidence>
<keyword evidence="3" id="KW-1185">Reference proteome</keyword>
<dbReference type="Gene3D" id="3.40.710.10">
    <property type="entry name" value="DD-peptidase/beta-lactamase superfamily"/>
    <property type="match status" value="1"/>
</dbReference>
<dbReference type="PANTHER" id="PTHR43319">
    <property type="entry name" value="BETA-LACTAMASE-RELATED"/>
    <property type="match status" value="1"/>
</dbReference>
<dbReference type="InterPro" id="IPR052907">
    <property type="entry name" value="Beta-lactamase/esterase"/>
</dbReference>
<accession>A0ABV2PCS8</accession>
<feature type="domain" description="Beta-lactamase-related" evidence="1">
    <location>
        <begin position="27"/>
        <end position="360"/>
    </location>
</feature>
<dbReference type="InterPro" id="IPR001466">
    <property type="entry name" value="Beta-lactam-related"/>
</dbReference>
<dbReference type="EMBL" id="JBEPSN010000015">
    <property type="protein sequence ID" value="MET4542551.1"/>
    <property type="molecule type" value="Genomic_DNA"/>
</dbReference>
<reference evidence="2 3" key="1">
    <citation type="submission" date="2024-06" db="EMBL/GenBank/DDBJ databases">
        <title>Sorghum-associated microbial communities from plants grown in Nebraska, USA.</title>
        <authorList>
            <person name="Schachtman D."/>
        </authorList>
    </citation>
    <scope>NUCLEOTIDE SEQUENCE [LARGE SCALE GENOMIC DNA]</scope>
    <source>
        <strain evidence="2 3">3552</strain>
    </source>
</reference>
<proteinExistence type="predicted"/>
<gene>
    <name evidence="2" type="ORF">ABIE37_004363</name>
</gene>
<sequence>MHAQVIAPGFEPVAELFGSFLDQDPDYSAQVAAYHRGVKVLDLSGGPHSRPDSVTGVFSCSKGMAGMVMALLVQDGTLDLDAEVTKYWPEFGVEGKASITVAQLLSHQAGLLGVEGGLTLHEVNNSGLAAAKLAKLPPLWKPGTAFGYHALTIGIFMEELCRRITGSTLQTVFEQRIRAVAGAHFYLGLPDAEEARFAPFRWAADPAWPWVDPASHAGLAANSAVADILDLPNLREVRAAGLSSVAGVASAEGMARIYAAALTGLAGDDALAPLLTEGTIRTVSAEQVFGIDRVFGETGCFGTVFMKSHTRMPFGSYRAFGHDGASAALGFADPVYELGFGYVPQQAEPGGLGCRNFQLGAAVREVIAGLAAQRRS</sequence>
<comment type="caution">
    <text evidence="2">The sequence shown here is derived from an EMBL/GenBank/DDBJ whole genome shotgun (WGS) entry which is preliminary data.</text>
</comment>
<dbReference type="GeneID" id="92755288"/>
<evidence type="ECO:0000313" key="3">
    <source>
        <dbReference type="Proteomes" id="UP001549307"/>
    </source>
</evidence>
<name>A0ABV2PCS8_9MICC</name>
<dbReference type="Proteomes" id="UP001549307">
    <property type="component" value="Unassembled WGS sequence"/>
</dbReference>
<dbReference type="RefSeq" id="WP_354232856.1">
    <property type="nucleotide sequence ID" value="NZ_JBEPSN010000015.1"/>
</dbReference>
<dbReference type="InterPro" id="IPR012338">
    <property type="entry name" value="Beta-lactam/transpept-like"/>
</dbReference>
<organism evidence="2 3">
    <name type="scientific">Arthrobacter bambusae</name>
    <dbReference type="NCBI Taxonomy" id="1338426"/>
    <lineage>
        <taxon>Bacteria</taxon>
        <taxon>Bacillati</taxon>
        <taxon>Actinomycetota</taxon>
        <taxon>Actinomycetes</taxon>
        <taxon>Micrococcales</taxon>
        <taxon>Micrococcaceae</taxon>
        <taxon>Arthrobacter</taxon>
    </lineage>
</organism>
<dbReference type="PANTHER" id="PTHR43319:SF3">
    <property type="entry name" value="BETA-LACTAMASE-RELATED DOMAIN-CONTAINING PROTEIN"/>
    <property type="match status" value="1"/>
</dbReference>
<protein>
    <submittedName>
        <fullName evidence="2">CubicO group peptidase (Beta-lactamase class C family)</fullName>
    </submittedName>
</protein>
<dbReference type="SUPFAM" id="SSF56601">
    <property type="entry name" value="beta-lactamase/transpeptidase-like"/>
    <property type="match status" value="1"/>
</dbReference>
<dbReference type="Pfam" id="PF00144">
    <property type="entry name" value="Beta-lactamase"/>
    <property type="match status" value="1"/>
</dbReference>